<proteinExistence type="inferred from homology"/>
<sequence>MSRSDTAHASPSEATRPSSRDPHSLVGQVAIVTGASSGIGHAAAKALAKAGASVLVNHPPTAGSMEKAAAVVAEIKADGGVAAALGADVSKEEQVDAMVRETLRLFGGLDIMVANAGIERPAPIHEMSLSQWQAVIDVNLTGAFLSARAAAREFLRRGPQPNLSLAAGKIVFTSSVHEFIPWAFQANYAASKGGMMLLMKSMAQELAPMKIRVNSVAPGAIRTPINAASRDTQAEMEDLLSLIPYGRLGEPEDIGRTVAWLASDASDYVTGTSLVIDGGMSLYPAFRGAG</sequence>
<dbReference type="EC" id="1.1.1.47" evidence="3"/>
<protein>
    <submittedName>
        <fullName evidence="3">Glucose 1-dehydrogenase</fullName>
        <ecNumber evidence="3">1.1.1.47</ecNumber>
    </submittedName>
</protein>
<comment type="similarity">
    <text evidence="1">Belongs to the short-chain dehydrogenases/reductases (SDR) family.</text>
</comment>
<feature type="region of interest" description="Disordered" evidence="2">
    <location>
        <begin position="1"/>
        <end position="23"/>
    </location>
</feature>
<dbReference type="GO" id="GO:0047936">
    <property type="term" value="F:glucose 1-dehydrogenase [NAD(P)+] activity"/>
    <property type="evidence" value="ECO:0007669"/>
    <property type="project" value="UniProtKB-EC"/>
</dbReference>
<dbReference type="SUPFAM" id="SSF51735">
    <property type="entry name" value="NAD(P)-binding Rossmann-fold domains"/>
    <property type="match status" value="1"/>
</dbReference>
<dbReference type="PANTHER" id="PTHR42760">
    <property type="entry name" value="SHORT-CHAIN DEHYDROGENASES/REDUCTASES FAMILY MEMBER"/>
    <property type="match status" value="1"/>
</dbReference>
<dbReference type="PANTHER" id="PTHR42760:SF132">
    <property type="entry name" value="SHORT-CHAIN DEHYDROGENASE_REDUCTASE FAMILY PROTEIN"/>
    <property type="match status" value="1"/>
</dbReference>
<dbReference type="InterPro" id="IPR002347">
    <property type="entry name" value="SDR_fam"/>
</dbReference>
<accession>A0A8J7R016</accession>
<name>A0A8J7R016_9HYPH</name>
<dbReference type="Gene3D" id="3.40.50.720">
    <property type="entry name" value="NAD(P)-binding Rossmann-like Domain"/>
    <property type="match status" value="1"/>
</dbReference>
<reference evidence="3" key="1">
    <citation type="submission" date="2021-03" db="EMBL/GenBank/DDBJ databases">
        <title>Genome sequencing and assembly of Tianweitania sediminis.</title>
        <authorList>
            <person name="Chhetri G."/>
        </authorList>
    </citation>
    <scope>NUCLEOTIDE SEQUENCE</scope>
    <source>
        <strain evidence="3">Z8</strain>
    </source>
</reference>
<evidence type="ECO:0000256" key="2">
    <source>
        <dbReference type="SAM" id="MobiDB-lite"/>
    </source>
</evidence>
<keyword evidence="3" id="KW-0560">Oxidoreductase</keyword>
<dbReference type="FunFam" id="3.40.50.720:FF:000084">
    <property type="entry name" value="Short-chain dehydrogenase reductase"/>
    <property type="match status" value="1"/>
</dbReference>
<evidence type="ECO:0000313" key="4">
    <source>
        <dbReference type="Proteomes" id="UP000666240"/>
    </source>
</evidence>
<dbReference type="InterPro" id="IPR036291">
    <property type="entry name" value="NAD(P)-bd_dom_sf"/>
</dbReference>
<dbReference type="EMBL" id="JAGIYY010000001">
    <property type="protein sequence ID" value="MBP0438043.1"/>
    <property type="molecule type" value="Genomic_DNA"/>
</dbReference>
<feature type="compositionally biased region" description="Polar residues" evidence="2">
    <location>
        <begin position="1"/>
        <end position="17"/>
    </location>
</feature>
<dbReference type="AlphaFoldDB" id="A0A8J7R016"/>
<evidence type="ECO:0000256" key="1">
    <source>
        <dbReference type="ARBA" id="ARBA00006484"/>
    </source>
</evidence>
<dbReference type="Pfam" id="PF13561">
    <property type="entry name" value="adh_short_C2"/>
    <property type="match status" value="1"/>
</dbReference>
<comment type="caution">
    <text evidence="3">The sequence shown here is derived from an EMBL/GenBank/DDBJ whole genome shotgun (WGS) entry which is preliminary data.</text>
</comment>
<evidence type="ECO:0000313" key="3">
    <source>
        <dbReference type="EMBL" id="MBP0438043.1"/>
    </source>
</evidence>
<gene>
    <name evidence="3" type="ORF">J5Y06_05235</name>
</gene>
<keyword evidence="4" id="KW-1185">Reference proteome</keyword>
<dbReference type="InterPro" id="IPR020904">
    <property type="entry name" value="Sc_DH/Rdtase_CS"/>
</dbReference>
<dbReference type="PRINTS" id="PR00081">
    <property type="entry name" value="GDHRDH"/>
</dbReference>
<dbReference type="Proteomes" id="UP000666240">
    <property type="component" value="Unassembled WGS sequence"/>
</dbReference>
<organism evidence="3 4">
    <name type="scientific">Tianweitania sediminis</name>
    <dbReference type="NCBI Taxonomy" id="1502156"/>
    <lineage>
        <taxon>Bacteria</taxon>
        <taxon>Pseudomonadati</taxon>
        <taxon>Pseudomonadota</taxon>
        <taxon>Alphaproteobacteria</taxon>
        <taxon>Hyphomicrobiales</taxon>
        <taxon>Phyllobacteriaceae</taxon>
        <taxon>Tianweitania</taxon>
    </lineage>
</organism>
<dbReference type="NCBIfam" id="NF005559">
    <property type="entry name" value="PRK07231.1"/>
    <property type="match status" value="1"/>
</dbReference>
<dbReference type="PRINTS" id="PR00080">
    <property type="entry name" value="SDRFAMILY"/>
</dbReference>
<dbReference type="PROSITE" id="PS00061">
    <property type="entry name" value="ADH_SHORT"/>
    <property type="match status" value="1"/>
</dbReference>